<accession>A0A1E5II97</accession>
<sequence length="64" mass="7839">MHSILSFLFLLPLKTERYSSLDGKDLKWRRRKLTVKYILELLTVERRNIKERNEFFDAELRKPS</sequence>
<proteinExistence type="predicted"/>
<name>A0A1E5II97_ENDTX</name>
<evidence type="ECO:0000313" key="2">
    <source>
        <dbReference type="Proteomes" id="UP000095237"/>
    </source>
</evidence>
<keyword evidence="2" id="KW-1185">Reference proteome</keyword>
<organism evidence="1 2">
    <name type="scientific">Endomicrobium trichonymphae</name>
    <dbReference type="NCBI Taxonomy" id="1408204"/>
    <lineage>
        <taxon>Bacteria</taxon>
        <taxon>Pseudomonadati</taxon>
        <taxon>Elusimicrobiota</taxon>
        <taxon>Endomicrobiia</taxon>
        <taxon>Endomicrobiales</taxon>
        <taxon>Endomicrobiaceae</taxon>
        <taxon>Candidatus Endomicrobiellum</taxon>
    </lineage>
</organism>
<evidence type="ECO:0000313" key="1">
    <source>
        <dbReference type="EMBL" id="OEG70141.1"/>
    </source>
</evidence>
<dbReference type="AlphaFoldDB" id="A0A1E5II97"/>
<comment type="caution">
    <text evidence="1">The sequence shown here is derived from an EMBL/GenBank/DDBJ whole genome shotgun (WGS) entry which is preliminary data.</text>
</comment>
<dbReference type="EMBL" id="LNVX01000450">
    <property type="protein sequence ID" value="OEG70141.1"/>
    <property type="molecule type" value="Genomic_DNA"/>
</dbReference>
<gene>
    <name evidence="1" type="ORF">ATZ36_05900</name>
</gene>
<protein>
    <submittedName>
        <fullName evidence="1">Uncharacterized protein</fullName>
    </submittedName>
</protein>
<reference evidence="1 2" key="1">
    <citation type="submission" date="2015-11" db="EMBL/GenBank/DDBJ databases">
        <title>Evidence for parallel genomic evolution in an endosymbiosis of termite gut flagellates.</title>
        <authorList>
            <person name="Zheng H."/>
        </authorList>
    </citation>
    <scope>NUCLEOTIDE SEQUENCE [LARGE SCALE GENOMIC DNA]</scope>
    <source>
        <strain evidence="1 2">CET450</strain>
    </source>
</reference>
<dbReference type="Proteomes" id="UP000095237">
    <property type="component" value="Unassembled WGS sequence"/>
</dbReference>